<evidence type="ECO:0000313" key="2">
    <source>
        <dbReference type="EMBL" id="GHF34132.1"/>
    </source>
</evidence>
<dbReference type="PANTHER" id="PTHR31126">
    <property type="entry name" value="TYROSINE-PROTEIN PHOSPHATASE"/>
    <property type="match status" value="1"/>
</dbReference>
<reference evidence="2" key="1">
    <citation type="journal article" date="2014" name="Int. J. Syst. Evol. Microbiol.">
        <title>Complete genome sequence of Corynebacterium casei LMG S-19264T (=DSM 44701T), isolated from a smear-ripened cheese.</title>
        <authorList>
            <consortium name="US DOE Joint Genome Institute (JGI-PGF)"/>
            <person name="Walter F."/>
            <person name="Albersmeier A."/>
            <person name="Kalinowski J."/>
            <person name="Ruckert C."/>
        </authorList>
    </citation>
    <scope>NUCLEOTIDE SEQUENCE</scope>
    <source>
        <strain evidence="2">KCTC 42650</strain>
    </source>
</reference>
<evidence type="ECO:0000313" key="3">
    <source>
        <dbReference type="Proteomes" id="UP000626220"/>
    </source>
</evidence>
<evidence type="ECO:0000256" key="1">
    <source>
        <dbReference type="ARBA" id="ARBA00009580"/>
    </source>
</evidence>
<dbReference type="InterPro" id="IPR029021">
    <property type="entry name" value="Prot-tyrosine_phosphatase-like"/>
</dbReference>
<comment type="similarity">
    <text evidence="1">Belongs to the protein-tyrosine phosphatase family.</text>
</comment>
<accession>A0A8J3GU56</accession>
<keyword evidence="3" id="KW-1185">Reference proteome</keyword>
<dbReference type="AlphaFoldDB" id="A0A8J3GU56"/>
<dbReference type="Proteomes" id="UP000626220">
    <property type="component" value="Unassembled WGS sequence"/>
</dbReference>
<gene>
    <name evidence="2" type="ORF">GCM10017056_01990</name>
</gene>
<dbReference type="RefSeq" id="WP_189678165.1">
    <property type="nucleotide sequence ID" value="NZ_BNCJ01000001.1"/>
</dbReference>
<sequence>MLKDMRHLPISGAHNVRDLGGYTNTQGLTLPWRRFLRADSLHRLAPGEDRRLLDEGLATVIDLRTRNEVREAPNPFAAHDGVDFLNLPLFDDLAPATMGQARATSDDPLLDFYITALHSRQEALREILSAMAEAREGTILFNCTAGKDRTGIVSALLLGIAGVGRDDILADYALSADLISDLVAEFLALSRQRGGDTVAYARMLKSPARTMDRALDSIEAEYGSVRGYLADAGLEAEKIDSLNARITGQPG</sequence>
<reference evidence="2" key="2">
    <citation type="submission" date="2020-09" db="EMBL/GenBank/DDBJ databases">
        <authorList>
            <person name="Sun Q."/>
            <person name="Kim S."/>
        </authorList>
    </citation>
    <scope>NUCLEOTIDE SEQUENCE</scope>
    <source>
        <strain evidence="2">KCTC 42650</strain>
    </source>
</reference>
<dbReference type="EMBL" id="BNCJ01000001">
    <property type="protein sequence ID" value="GHF34132.1"/>
    <property type="molecule type" value="Genomic_DNA"/>
</dbReference>
<evidence type="ECO:0008006" key="4">
    <source>
        <dbReference type="Google" id="ProtNLM"/>
    </source>
</evidence>
<dbReference type="SUPFAM" id="SSF52799">
    <property type="entry name" value="(Phosphotyrosine protein) phosphatases II"/>
    <property type="match status" value="1"/>
</dbReference>
<dbReference type="Pfam" id="PF13350">
    <property type="entry name" value="Y_phosphatase3"/>
    <property type="match status" value="1"/>
</dbReference>
<dbReference type="GO" id="GO:0004721">
    <property type="term" value="F:phosphoprotein phosphatase activity"/>
    <property type="evidence" value="ECO:0007669"/>
    <property type="project" value="InterPro"/>
</dbReference>
<name>A0A8J3GU56_9RHOB</name>
<organism evidence="2 3">
    <name type="scientific">Seohaeicola zhoushanensis</name>
    <dbReference type="NCBI Taxonomy" id="1569283"/>
    <lineage>
        <taxon>Bacteria</taxon>
        <taxon>Pseudomonadati</taxon>
        <taxon>Pseudomonadota</taxon>
        <taxon>Alphaproteobacteria</taxon>
        <taxon>Rhodobacterales</taxon>
        <taxon>Roseobacteraceae</taxon>
        <taxon>Seohaeicola</taxon>
    </lineage>
</organism>
<protein>
    <recommendedName>
        <fullName evidence="4">Tyrosine-protein phosphatase</fullName>
    </recommendedName>
</protein>
<proteinExistence type="inferred from homology"/>
<dbReference type="PANTHER" id="PTHR31126:SF1">
    <property type="entry name" value="TYROSINE SPECIFIC PROTEIN PHOSPHATASES DOMAIN-CONTAINING PROTEIN"/>
    <property type="match status" value="1"/>
</dbReference>
<dbReference type="Gene3D" id="3.90.190.10">
    <property type="entry name" value="Protein tyrosine phosphatase superfamily"/>
    <property type="match status" value="1"/>
</dbReference>
<comment type="caution">
    <text evidence="2">The sequence shown here is derived from an EMBL/GenBank/DDBJ whole genome shotgun (WGS) entry which is preliminary data.</text>
</comment>
<dbReference type="InterPro" id="IPR026893">
    <property type="entry name" value="Tyr/Ser_Pase_IphP-type"/>
</dbReference>